<name>A0A2T3KMD1_9GAMM</name>
<dbReference type="RefSeq" id="WP_107288683.1">
    <property type="nucleotide sequence ID" value="NZ_PYNF01000002.1"/>
</dbReference>
<dbReference type="AlphaFoldDB" id="A0A2T3KMD1"/>
<dbReference type="EMBL" id="PYNF01000002">
    <property type="protein sequence ID" value="PSV00956.1"/>
    <property type="molecule type" value="Genomic_DNA"/>
</dbReference>
<comment type="caution">
    <text evidence="1">The sequence shown here is derived from an EMBL/GenBank/DDBJ whole genome shotgun (WGS) entry which is preliminary data.</text>
</comment>
<reference evidence="1 2" key="1">
    <citation type="submission" date="2018-01" db="EMBL/GenBank/DDBJ databases">
        <title>Whole genome sequencing of Histamine producing bacteria.</title>
        <authorList>
            <person name="Butler K."/>
        </authorList>
    </citation>
    <scope>NUCLEOTIDE SEQUENCE [LARGE SCALE GENOMIC DNA]</scope>
    <source>
        <strain evidence="1 2">FS-7.2</strain>
    </source>
</reference>
<sequence length="102" mass="11651">MLIDKKAIQNRKDGRHQWHLIASDCTVYMKKYSKIVGAGIKDGKLYVTSESDNEITIMGYRNFIVRDKCSVPEYNIQETALLPIDDLVLDGKTVTVFELVKL</sequence>
<gene>
    <name evidence="1" type="ORF">C9J27_02720</name>
</gene>
<evidence type="ECO:0000313" key="1">
    <source>
        <dbReference type="EMBL" id="PSV00956.1"/>
    </source>
</evidence>
<accession>A0A2T3KMD1</accession>
<protein>
    <submittedName>
        <fullName evidence="1">Uncharacterized protein</fullName>
    </submittedName>
</protein>
<evidence type="ECO:0000313" key="2">
    <source>
        <dbReference type="Proteomes" id="UP000241426"/>
    </source>
</evidence>
<organism evidence="1 2">
    <name type="scientific">Photobacterium kishitanii</name>
    <dbReference type="NCBI Taxonomy" id="318456"/>
    <lineage>
        <taxon>Bacteria</taxon>
        <taxon>Pseudomonadati</taxon>
        <taxon>Pseudomonadota</taxon>
        <taxon>Gammaproteobacteria</taxon>
        <taxon>Vibrionales</taxon>
        <taxon>Vibrionaceae</taxon>
        <taxon>Photobacterium</taxon>
    </lineage>
</organism>
<proteinExistence type="predicted"/>
<dbReference type="Proteomes" id="UP000241426">
    <property type="component" value="Unassembled WGS sequence"/>
</dbReference>